<name>B2VXG2_PYRTR</name>
<dbReference type="EMBL" id="DS231616">
    <property type="protein sequence ID" value="EDU45731.1"/>
    <property type="molecule type" value="Genomic_DNA"/>
</dbReference>
<proteinExistence type="predicted"/>
<evidence type="ECO:0000313" key="2">
    <source>
        <dbReference type="Proteomes" id="UP000001471"/>
    </source>
</evidence>
<gene>
    <name evidence="1" type="ORF">PTRG_03208</name>
</gene>
<protein>
    <submittedName>
        <fullName evidence="1">Uncharacterized protein</fullName>
    </submittedName>
</protein>
<accession>B2VXG2</accession>
<reference evidence="2" key="1">
    <citation type="journal article" date="2013" name="G3 (Bethesda)">
        <title>Comparative genomics of a plant-pathogenic fungus, Pyrenophora tritici-repentis, reveals transduplication and the impact of repeat elements on pathogenicity and population divergence.</title>
        <authorList>
            <person name="Manning V.A."/>
            <person name="Pandelova I."/>
            <person name="Dhillon B."/>
            <person name="Wilhelm L.J."/>
            <person name="Goodwin S.B."/>
            <person name="Berlin A.M."/>
            <person name="Figueroa M."/>
            <person name="Freitag M."/>
            <person name="Hane J.K."/>
            <person name="Henrissat B."/>
            <person name="Holman W.H."/>
            <person name="Kodira C.D."/>
            <person name="Martin J."/>
            <person name="Oliver R.P."/>
            <person name="Robbertse B."/>
            <person name="Schackwitz W."/>
            <person name="Schwartz D.C."/>
            <person name="Spatafora J.W."/>
            <person name="Turgeon B.G."/>
            <person name="Yandava C."/>
            <person name="Young S."/>
            <person name="Zhou S."/>
            <person name="Zeng Q."/>
            <person name="Grigoriev I.V."/>
            <person name="Ma L.-J."/>
            <person name="Ciuffetti L.M."/>
        </authorList>
    </citation>
    <scope>NUCLEOTIDE SEQUENCE [LARGE SCALE GENOMIC DNA]</scope>
    <source>
        <strain evidence="2">Pt-1C-BFP</strain>
    </source>
</reference>
<dbReference type="HOGENOM" id="CLU_1982696_0_0_1"/>
<dbReference type="AlphaFoldDB" id="B2VXG2"/>
<organism evidence="1 2">
    <name type="scientific">Pyrenophora tritici-repentis (strain Pt-1C-BFP)</name>
    <name type="common">Wheat tan spot fungus</name>
    <name type="synonym">Drechslera tritici-repentis</name>
    <dbReference type="NCBI Taxonomy" id="426418"/>
    <lineage>
        <taxon>Eukaryota</taxon>
        <taxon>Fungi</taxon>
        <taxon>Dikarya</taxon>
        <taxon>Ascomycota</taxon>
        <taxon>Pezizomycotina</taxon>
        <taxon>Dothideomycetes</taxon>
        <taxon>Pleosporomycetidae</taxon>
        <taxon>Pleosporales</taxon>
        <taxon>Pleosporineae</taxon>
        <taxon>Pleosporaceae</taxon>
        <taxon>Pyrenophora</taxon>
    </lineage>
</organism>
<sequence>MQGDMVRTAKIYGTWPHTNFNNPLVVWRRARGDSSAARNCQGDKQEARGITGGLEPHKFDVMSSMVRWGMLVAGFQPQPPAESWSCPGFVASSCSQHAPEASLLAAFHYSLGIVGACEASVSPVPQ</sequence>
<evidence type="ECO:0000313" key="1">
    <source>
        <dbReference type="EMBL" id="EDU45731.1"/>
    </source>
</evidence>
<dbReference type="Proteomes" id="UP000001471">
    <property type="component" value="Unassembled WGS sequence"/>
</dbReference>
<dbReference type="InParanoid" id="B2VXG2"/>